<keyword evidence="2" id="KW-1133">Transmembrane helix</keyword>
<feature type="transmembrane region" description="Helical" evidence="2">
    <location>
        <begin position="72"/>
        <end position="95"/>
    </location>
</feature>
<accession>A0A7G5C9H4</accession>
<reference evidence="4" key="1">
    <citation type="journal article" date="2020" name="Mol. Biol.">
        <title>Life and death of selfish genes: comparative genomics reveals the dynamic evolution of cytoplasmic incompatibility.</title>
        <authorList>
            <person name="Martinez J."/>
            <person name="Klasson L."/>
            <person name="Welch J."/>
            <person name="Jiggins F.M."/>
        </authorList>
    </citation>
    <scope>NUCLEOTIDE SEQUENCE [LARGE SCALE GENOMIC DNA]</scope>
</reference>
<protein>
    <submittedName>
        <fullName evidence="3">Uncharacterized protein</fullName>
    </submittedName>
</protein>
<organism evidence="3 4">
    <name type="scientific">Wolbachia pipientis</name>
    <dbReference type="NCBI Taxonomy" id="955"/>
    <lineage>
        <taxon>Bacteria</taxon>
        <taxon>Pseudomonadati</taxon>
        <taxon>Pseudomonadota</taxon>
        <taxon>Alphaproteobacteria</taxon>
        <taxon>Rickettsiales</taxon>
        <taxon>Anaplasmataceae</taxon>
        <taxon>Wolbachieae</taxon>
        <taxon>Wolbachia</taxon>
    </lineage>
</organism>
<evidence type="ECO:0000256" key="2">
    <source>
        <dbReference type="SAM" id="Phobius"/>
    </source>
</evidence>
<dbReference type="Proteomes" id="UP000515744">
    <property type="component" value="Chromosome"/>
</dbReference>
<feature type="region of interest" description="Disordered" evidence="1">
    <location>
        <begin position="43"/>
        <end position="64"/>
    </location>
</feature>
<keyword evidence="2" id="KW-0812">Transmembrane</keyword>
<proteinExistence type="predicted"/>
<gene>
    <name evidence="3" type="ORF">HC358_01860</name>
</gene>
<feature type="transmembrane region" description="Helical" evidence="2">
    <location>
        <begin position="101"/>
        <end position="123"/>
    </location>
</feature>
<reference evidence="3 4" key="2">
    <citation type="journal article" date="2020" name="Mol. Biol. Evol.">
        <title>Life and death of selfish genes: comparative genomics reveals the dynamic evolution of cytoplasmic incompatibility.</title>
        <authorList>
            <person name="Martinez J."/>
            <person name="Klasson L."/>
            <person name="Welch J."/>
            <person name="Jiggins F.M."/>
        </authorList>
    </citation>
    <scope>NUCLEOTIDE SEQUENCE [LARGE SCALE GENOMIC DNA]</scope>
    <source>
        <strain evidence="3">WStv</strain>
    </source>
</reference>
<dbReference type="AlphaFoldDB" id="A0A7G5C9H4"/>
<evidence type="ECO:0000256" key="1">
    <source>
        <dbReference type="SAM" id="MobiDB-lite"/>
    </source>
</evidence>
<evidence type="ECO:0000313" key="4">
    <source>
        <dbReference type="Proteomes" id="UP000515744"/>
    </source>
</evidence>
<evidence type="ECO:0000313" key="3">
    <source>
        <dbReference type="EMBL" id="QMV45858.1"/>
    </source>
</evidence>
<dbReference type="RefSeq" id="WP_182159572.1">
    <property type="nucleotide sequence ID" value="NZ_CP050531.1"/>
</dbReference>
<sequence>MNYDQCKRLLNTCKDRLGRDRDEVTVIKRDKWKGRYNTPNDCLDEDKDALPHKPKVTIPPLKETGKKQSTPAVVIAGCSTALLGAAIAVTLFATGTVAVELMSMMIAAAIVTAAALAVGGITYSI</sequence>
<keyword evidence="2" id="KW-0472">Membrane</keyword>
<name>A0A7G5C9H4_WOLPI</name>
<dbReference type="EMBL" id="CP050531">
    <property type="protein sequence ID" value="QMV45858.1"/>
    <property type="molecule type" value="Genomic_DNA"/>
</dbReference>